<organism evidence="12 13">
    <name type="scientific">Vibrio rumoiensis 1S-45</name>
    <dbReference type="NCBI Taxonomy" id="1188252"/>
    <lineage>
        <taxon>Bacteria</taxon>
        <taxon>Pseudomonadati</taxon>
        <taxon>Pseudomonadota</taxon>
        <taxon>Gammaproteobacteria</taxon>
        <taxon>Vibrionales</taxon>
        <taxon>Vibrionaceae</taxon>
        <taxon>Vibrio</taxon>
    </lineage>
</organism>
<evidence type="ECO:0000256" key="4">
    <source>
        <dbReference type="ARBA" id="ARBA00011690"/>
    </source>
</evidence>
<name>A0A1E5E2B9_9VIBR</name>
<dbReference type="GO" id="GO:0019464">
    <property type="term" value="P:glycine decarboxylation via glycine cleavage system"/>
    <property type="evidence" value="ECO:0007669"/>
    <property type="project" value="UniProtKB-UniRule"/>
</dbReference>
<feature type="domain" description="Glycine cleavage system P-protein N-terminal" evidence="10">
    <location>
        <begin position="17"/>
        <end position="444"/>
    </location>
</feature>
<evidence type="ECO:0000256" key="8">
    <source>
        <dbReference type="HAMAP-Rule" id="MF_00711"/>
    </source>
</evidence>
<dbReference type="SUPFAM" id="SSF53383">
    <property type="entry name" value="PLP-dependent transferases"/>
    <property type="match status" value="2"/>
</dbReference>
<feature type="domain" description="Glycine dehydrogenase C-terminal" evidence="11">
    <location>
        <begin position="780"/>
        <end position="901"/>
    </location>
</feature>
<dbReference type="Gene3D" id="3.90.1150.10">
    <property type="entry name" value="Aspartate Aminotransferase, domain 1"/>
    <property type="match status" value="2"/>
</dbReference>
<dbReference type="HAMAP" id="MF_00711">
    <property type="entry name" value="GcvP"/>
    <property type="match status" value="1"/>
</dbReference>
<evidence type="ECO:0000256" key="3">
    <source>
        <dbReference type="ARBA" id="ARBA00010756"/>
    </source>
</evidence>
<dbReference type="CDD" id="cd00613">
    <property type="entry name" value="GDC-P"/>
    <property type="match status" value="2"/>
</dbReference>
<sequence>MTNLINELSNSQEFIGRHNGPNSNDQQAMLDIINSLSDTKANSLDDLIAQTVPANIRLKEPMTLEAPMSEADMLTKIKGIAQLNKVQRTFIGQGYYNTFTPNVILRNVLENPGWYTAYTPYQPEISQGRLESLLNYQQMVMDLTGMDIANASLLDEATAAGEAMTLCKRAGKSKSNVFFVANDVHPQTIEVVKTRAEFIGFEVLIGDIDTLSQQDVFGALLQYPSTTGEVRDLTDVIAASQANKTLVTVATDLLACALLKPAGEMGADVVIGSAQRFGVPMGYGGPHAAFMATRENHKRTMPGRVIGVSIDSKGNQALRMAMQTREQHIRREKATSNICTAQALLANMASFYAVYHGAEGLRTIARRTHHFTAVLAAGLKHSGYELAHQTFFDTITIDSQEQTERLYQAAQHAGINLRKSPTQLGISLDETTTTQDIEALFAIFGVEWEVSHFSSDIAANEFSAIPESCRRSSSFLTHPVFNTHHSETQMMRYLKKLENKDFSLTHGMIPLGSCTMKLNAAAEMIPVTWPEFGSIHPFAPIEQAASYTALADSLRKQLCEITGYDEFSLQPNSGASGEYAGLIAIQRYHQSRGEGHRNVCLIPSSAHGTNPATASMVSMKVVVVKCDEQGNVDLNDLGAKIEKHQDNISSIMITYPSTHGVFEENVREVCQMVHAVGGQVYLDGANMNAQVGLTNPGVIGGDVSHLNLHKTFCIPHGGGGPGMGPIGVKSHLAPFLPGHIENGVVGKEYAVAAADLGSASILPISWAYIAMMGGQGLTEATKLAILNANYIMERLRPHYPVLYRGDHGRVAHECIIDIRPLKEQTGISEEDIAKRLMDYGFHAPTMSFPVAGTLMVEPTESEDKAELDRFCDAMIAIRAEMDNVEKGEWPLDNNPLVNAPHTQVDLMSEAWDHPYTREVACFPSAQTKDSKYWPTVNRVDNVYGDRNLICSCPSIDSYE</sequence>
<comment type="caution">
    <text evidence="12">The sequence shown here is derived from an EMBL/GenBank/DDBJ whole genome shotgun (WGS) entry which is preliminary data.</text>
</comment>
<comment type="similarity">
    <text evidence="3 8">Belongs to the GcvP family.</text>
</comment>
<dbReference type="GO" id="GO:0005829">
    <property type="term" value="C:cytosol"/>
    <property type="evidence" value="ECO:0007669"/>
    <property type="project" value="TreeGrafter"/>
</dbReference>
<dbReference type="eggNOG" id="COG1003">
    <property type="taxonomic scope" value="Bacteria"/>
</dbReference>
<protein>
    <recommendedName>
        <fullName evidence="8">Glycine dehydrogenase (decarboxylating)</fullName>
        <ecNumber evidence="8">1.4.4.2</ecNumber>
    </recommendedName>
    <alternativeName>
        <fullName evidence="8">Glycine cleavage system P-protein</fullName>
    </alternativeName>
    <alternativeName>
        <fullName evidence="8">Glycine decarboxylase</fullName>
    </alternativeName>
    <alternativeName>
        <fullName evidence="8">Glycine dehydrogenase (aminomethyl-transferring)</fullName>
    </alternativeName>
</protein>
<comment type="cofactor">
    <cofactor evidence="1 8 9">
        <name>pyridoxal 5'-phosphate</name>
        <dbReference type="ChEBI" id="CHEBI:597326"/>
    </cofactor>
</comment>
<dbReference type="InterPro" id="IPR015421">
    <property type="entry name" value="PyrdxlP-dep_Trfase_major"/>
</dbReference>
<dbReference type="GO" id="GO:0005960">
    <property type="term" value="C:glycine cleavage complex"/>
    <property type="evidence" value="ECO:0007669"/>
    <property type="project" value="TreeGrafter"/>
</dbReference>
<dbReference type="AlphaFoldDB" id="A0A1E5E2B9"/>
<dbReference type="STRING" id="1188252.A1QC_01440"/>
<dbReference type="GO" id="GO:0004375">
    <property type="term" value="F:glycine dehydrogenase (decarboxylating) activity"/>
    <property type="evidence" value="ECO:0007669"/>
    <property type="project" value="UniProtKB-EC"/>
</dbReference>
<dbReference type="InterPro" id="IPR049315">
    <property type="entry name" value="GDC-P_N"/>
</dbReference>
<dbReference type="RefSeq" id="WP_017024675.1">
    <property type="nucleotide sequence ID" value="NZ_AJYK02000061.1"/>
</dbReference>
<keyword evidence="5 8" id="KW-0663">Pyridoxal phosphate</keyword>
<keyword evidence="13" id="KW-1185">Reference proteome</keyword>
<feature type="modified residue" description="N6-(pyridoxal phosphate)lysine" evidence="8 9">
    <location>
        <position position="710"/>
    </location>
</feature>
<comment type="catalytic activity">
    <reaction evidence="7 8">
        <text>N(6)-[(R)-lipoyl]-L-lysyl-[glycine-cleavage complex H protein] + glycine + H(+) = N(6)-[(R)-S(8)-aminomethyldihydrolipoyl]-L-lysyl-[glycine-cleavage complex H protein] + CO2</text>
        <dbReference type="Rhea" id="RHEA:24304"/>
        <dbReference type="Rhea" id="RHEA-COMP:10494"/>
        <dbReference type="Rhea" id="RHEA-COMP:10495"/>
        <dbReference type="ChEBI" id="CHEBI:15378"/>
        <dbReference type="ChEBI" id="CHEBI:16526"/>
        <dbReference type="ChEBI" id="CHEBI:57305"/>
        <dbReference type="ChEBI" id="CHEBI:83099"/>
        <dbReference type="ChEBI" id="CHEBI:83143"/>
        <dbReference type="EC" id="1.4.4.2"/>
    </reaction>
</comment>
<dbReference type="InterPro" id="IPR049316">
    <property type="entry name" value="GDC-P_C"/>
</dbReference>
<evidence type="ECO:0000259" key="11">
    <source>
        <dbReference type="Pfam" id="PF21478"/>
    </source>
</evidence>
<gene>
    <name evidence="8" type="primary">gcvP</name>
    <name evidence="12" type="ORF">A1QC_01440</name>
</gene>
<dbReference type="Pfam" id="PF02347">
    <property type="entry name" value="GDC-P"/>
    <property type="match status" value="2"/>
</dbReference>
<dbReference type="InterPro" id="IPR003437">
    <property type="entry name" value="GcvP"/>
</dbReference>
<dbReference type="InterPro" id="IPR020581">
    <property type="entry name" value="GDC_P"/>
</dbReference>
<feature type="domain" description="Glycine cleavage system P-protein N-terminal" evidence="10">
    <location>
        <begin position="464"/>
        <end position="740"/>
    </location>
</feature>
<dbReference type="GO" id="GO:0016594">
    <property type="term" value="F:glycine binding"/>
    <property type="evidence" value="ECO:0007669"/>
    <property type="project" value="TreeGrafter"/>
</dbReference>
<dbReference type="Pfam" id="PF21478">
    <property type="entry name" value="GcvP2_C"/>
    <property type="match status" value="1"/>
</dbReference>
<comment type="subunit">
    <text evidence="4 8">The glycine cleavage system is composed of four proteins: P, T, L and H.</text>
</comment>
<dbReference type="OrthoDB" id="9801272at2"/>
<evidence type="ECO:0000256" key="2">
    <source>
        <dbReference type="ARBA" id="ARBA00003788"/>
    </source>
</evidence>
<dbReference type="PANTHER" id="PTHR11773:SF13">
    <property type="entry name" value="GLYCINE DEHYDROGENASE (DECARBOXYLATING)"/>
    <property type="match status" value="1"/>
</dbReference>
<dbReference type="NCBIfam" id="TIGR00461">
    <property type="entry name" value="gcvP"/>
    <property type="match status" value="1"/>
</dbReference>
<dbReference type="EC" id="1.4.4.2" evidence="8"/>
<dbReference type="GO" id="GO:0030170">
    <property type="term" value="F:pyridoxal phosphate binding"/>
    <property type="evidence" value="ECO:0007669"/>
    <property type="project" value="TreeGrafter"/>
</dbReference>
<dbReference type="PANTHER" id="PTHR11773">
    <property type="entry name" value="GLYCINE DEHYDROGENASE, DECARBOXYLATING"/>
    <property type="match status" value="1"/>
</dbReference>
<keyword evidence="6 8" id="KW-0560">Oxidoreductase</keyword>
<evidence type="ECO:0000256" key="9">
    <source>
        <dbReference type="PIRSR" id="PIRSR603437-50"/>
    </source>
</evidence>
<evidence type="ECO:0000256" key="6">
    <source>
        <dbReference type="ARBA" id="ARBA00023002"/>
    </source>
</evidence>
<evidence type="ECO:0000256" key="1">
    <source>
        <dbReference type="ARBA" id="ARBA00001933"/>
    </source>
</evidence>
<proteinExistence type="inferred from homology"/>
<dbReference type="eggNOG" id="COG0403">
    <property type="taxonomic scope" value="Bacteria"/>
</dbReference>
<dbReference type="InterPro" id="IPR015424">
    <property type="entry name" value="PyrdxlP-dep_Trfase"/>
</dbReference>
<dbReference type="Proteomes" id="UP000094070">
    <property type="component" value="Unassembled WGS sequence"/>
</dbReference>
<evidence type="ECO:0000256" key="5">
    <source>
        <dbReference type="ARBA" id="ARBA00022898"/>
    </source>
</evidence>
<dbReference type="FunFam" id="3.40.640.10:FF:000007">
    <property type="entry name" value="glycine dehydrogenase (Decarboxylating), mitochondrial"/>
    <property type="match status" value="1"/>
</dbReference>
<evidence type="ECO:0000259" key="10">
    <source>
        <dbReference type="Pfam" id="PF02347"/>
    </source>
</evidence>
<evidence type="ECO:0000256" key="7">
    <source>
        <dbReference type="ARBA" id="ARBA00049026"/>
    </source>
</evidence>
<accession>A0A1E5E2B9</accession>
<dbReference type="InterPro" id="IPR015422">
    <property type="entry name" value="PyrdxlP-dep_Trfase_small"/>
</dbReference>
<dbReference type="EMBL" id="AJYK02000061">
    <property type="protein sequence ID" value="OEF25572.1"/>
    <property type="molecule type" value="Genomic_DNA"/>
</dbReference>
<reference evidence="12 13" key="1">
    <citation type="journal article" date="2012" name="Science">
        <title>Ecological populations of bacteria act as socially cohesive units of antibiotic production and resistance.</title>
        <authorList>
            <person name="Cordero O.X."/>
            <person name="Wildschutte H."/>
            <person name="Kirkup B."/>
            <person name="Proehl S."/>
            <person name="Ngo L."/>
            <person name="Hussain F."/>
            <person name="Le Roux F."/>
            <person name="Mincer T."/>
            <person name="Polz M.F."/>
        </authorList>
    </citation>
    <scope>NUCLEOTIDE SEQUENCE [LARGE SCALE GENOMIC DNA]</scope>
    <source>
        <strain evidence="12 13">1S-45</strain>
    </source>
</reference>
<dbReference type="FunFam" id="3.40.640.10:FF:000005">
    <property type="entry name" value="Glycine dehydrogenase (decarboxylating), mitochondrial"/>
    <property type="match status" value="1"/>
</dbReference>
<evidence type="ECO:0000313" key="13">
    <source>
        <dbReference type="Proteomes" id="UP000094070"/>
    </source>
</evidence>
<dbReference type="Gene3D" id="3.40.640.10">
    <property type="entry name" value="Type I PLP-dependent aspartate aminotransferase-like (Major domain)"/>
    <property type="match status" value="2"/>
</dbReference>
<comment type="function">
    <text evidence="2 8">The glycine cleavage system catalyzes the degradation of glycine. The P protein binds the alpha-amino group of glycine through its pyridoxal phosphate cofactor; CO(2) is released and the remaining methylamine moiety is then transferred to the lipoamide cofactor of the H protein.</text>
</comment>
<dbReference type="FunFam" id="3.90.1150.10:FF:000007">
    <property type="entry name" value="Glycine dehydrogenase (decarboxylating), mitochondrial"/>
    <property type="match status" value="1"/>
</dbReference>
<evidence type="ECO:0000313" key="12">
    <source>
        <dbReference type="EMBL" id="OEF25572.1"/>
    </source>
</evidence>